<feature type="transmembrane region" description="Helical" evidence="1">
    <location>
        <begin position="1697"/>
        <end position="1719"/>
    </location>
</feature>
<feature type="transmembrane region" description="Helical" evidence="1">
    <location>
        <begin position="1824"/>
        <end position="1848"/>
    </location>
</feature>
<dbReference type="InterPro" id="IPR027417">
    <property type="entry name" value="P-loop_NTPase"/>
</dbReference>
<dbReference type="OrthoDB" id="6513042at2759"/>
<evidence type="ECO:0000259" key="3">
    <source>
        <dbReference type="Pfam" id="PF13087"/>
    </source>
</evidence>
<accession>A0A139H7M1</accession>
<comment type="caution">
    <text evidence="5">The sequence shown here is derived from an EMBL/GenBank/DDBJ whole genome shotgun (WGS) entry which is preliminary data.</text>
</comment>
<dbReference type="STRING" id="321146.A0A139H7M1"/>
<feature type="transmembrane region" description="Helical" evidence="1">
    <location>
        <begin position="1600"/>
        <end position="1624"/>
    </location>
</feature>
<dbReference type="InterPro" id="IPR046623">
    <property type="entry name" value="DUF6536"/>
</dbReference>
<dbReference type="EMBL" id="LFZN01000112">
    <property type="protein sequence ID" value="KXS98475.1"/>
    <property type="molecule type" value="Genomic_DNA"/>
</dbReference>
<keyword evidence="1" id="KW-0812">Transmembrane</keyword>
<keyword evidence="6" id="KW-1185">Reference proteome</keyword>
<evidence type="ECO:0000259" key="4">
    <source>
        <dbReference type="Pfam" id="PF20163"/>
    </source>
</evidence>
<reference evidence="5 6" key="1">
    <citation type="submission" date="2015-07" db="EMBL/GenBank/DDBJ databases">
        <title>Comparative genomics of the Sigatoka disease complex on banana suggests a link between parallel evolutionary changes in Pseudocercospora fijiensis and Pseudocercospora eumusae and increased virulence on the banana host.</title>
        <authorList>
            <person name="Chang T.-C."/>
            <person name="Salvucci A."/>
            <person name="Crous P.W."/>
            <person name="Stergiopoulos I."/>
        </authorList>
    </citation>
    <scope>NUCLEOTIDE SEQUENCE [LARGE SCALE GENOMIC DNA]</scope>
    <source>
        <strain evidence="5 6">CBS 114824</strain>
    </source>
</reference>
<dbReference type="SUPFAM" id="SSF52540">
    <property type="entry name" value="P-loop containing nucleoside triphosphate hydrolases"/>
    <property type="match status" value="1"/>
</dbReference>
<feature type="transmembrane region" description="Helical" evidence="1">
    <location>
        <begin position="1755"/>
        <end position="1776"/>
    </location>
</feature>
<feature type="domain" description="DNA2/NAM7 helicase helicase" evidence="2">
    <location>
        <begin position="577"/>
        <end position="859"/>
    </location>
</feature>
<dbReference type="Pfam" id="PF13087">
    <property type="entry name" value="AAA_12"/>
    <property type="match status" value="1"/>
</dbReference>
<dbReference type="PANTHER" id="PTHR35395">
    <property type="entry name" value="DUF6536 DOMAIN-CONTAINING PROTEIN"/>
    <property type="match status" value="1"/>
</dbReference>
<dbReference type="Proteomes" id="UP000070133">
    <property type="component" value="Unassembled WGS sequence"/>
</dbReference>
<organism evidence="5 6">
    <name type="scientific">Pseudocercospora eumusae</name>
    <dbReference type="NCBI Taxonomy" id="321146"/>
    <lineage>
        <taxon>Eukaryota</taxon>
        <taxon>Fungi</taxon>
        <taxon>Dikarya</taxon>
        <taxon>Ascomycota</taxon>
        <taxon>Pezizomycotina</taxon>
        <taxon>Dothideomycetes</taxon>
        <taxon>Dothideomycetidae</taxon>
        <taxon>Mycosphaerellales</taxon>
        <taxon>Mycosphaerellaceae</taxon>
        <taxon>Pseudocercospora</taxon>
    </lineage>
</organism>
<evidence type="ECO:0000259" key="2">
    <source>
        <dbReference type="Pfam" id="PF13086"/>
    </source>
</evidence>
<evidence type="ECO:0000256" key="1">
    <source>
        <dbReference type="SAM" id="Phobius"/>
    </source>
</evidence>
<keyword evidence="1" id="KW-0472">Membrane</keyword>
<dbReference type="Pfam" id="PF13086">
    <property type="entry name" value="AAA_11"/>
    <property type="match status" value="1"/>
</dbReference>
<dbReference type="InterPro" id="IPR041679">
    <property type="entry name" value="DNA2/NAM7-like_C"/>
</dbReference>
<keyword evidence="1" id="KW-1133">Transmembrane helix</keyword>
<feature type="transmembrane region" description="Helical" evidence="1">
    <location>
        <begin position="1868"/>
        <end position="1887"/>
    </location>
</feature>
<dbReference type="GO" id="GO:0004386">
    <property type="term" value="F:helicase activity"/>
    <property type="evidence" value="ECO:0007669"/>
    <property type="project" value="InterPro"/>
</dbReference>
<dbReference type="InterPro" id="IPR041677">
    <property type="entry name" value="DNA2/NAM7_AAA_11"/>
</dbReference>
<dbReference type="PANTHER" id="PTHR35395:SF1">
    <property type="entry name" value="DUF6536 DOMAIN-CONTAINING PROTEIN"/>
    <property type="match status" value="1"/>
</dbReference>
<proteinExistence type="predicted"/>
<evidence type="ECO:0000313" key="6">
    <source>
        <dbReference type="Proteomes" id="UP000070133"/>
    </source>
</evidence>
<evidence type="ECO:0008006" key="7">
    <source>
        <dbReference type="Google" id="ProtNLM"/>
    </source>
</evidence>
<gene>
    <name evidence="5" type="ORF">AC578_2618</name>
</gene>
<dbReference type="Pfam" id="PF20163">
    <property type="entry name" value="DUF6536"/>
    <property type="match status" value="1"/>
</dbReference>
<evidence type="ECO:0000313" key="5">
    <source>
        <dbReference type="EMBL" id="KXS98475.1"/>
    </source>
</evidence>
<sequence>MEGNREQRRFRVNNTCRSPLVRHRICIMTSLLACRSYRSRRRRWDVRAEGRLSFNGRACERGNGKRQTAGADDDRTSHPHIRCLNFNFSFCALQIIPPPYNYIATATAIAIAIAMARPLSDVLAYRDKLPDALTGGAITARTQLAPLYRPDPSSLIAHLTGILHPAKPCTLIARGACFPPRDFNGSPQYELYLTVNRLLTAPTLRLECVWREQHLLVALDFPFFDCPTSLSGLTFRRHVERCGVFSDEAKFEAHGANSQGLNCARARILELGSAGQQVISELRTYLANTPKAMRLRFDSPLEDDRYPFSTVLPYITDMPLPSLSAPEWAALRPLRPQRDLTELMNNPAAPFPMVPLAGLDTFLSTTHASVEYYESTRVAWLEQEVSLKEWASVAHRAVLYRVGGAVALAVRFSEFRLLGGPEGIVKFDLPDRFLADVFFELSPEHEEQRMLCERSPVPISIDWAHHALFVLRKPNAAVRKAAARPSDSYVDSRIIPVRFTPHMPEKQLINKLMTANNVLHANRWQQVILNQDHESLPTIDLATGHAIRAHQNAPWSHTEIDEVVEKAFTWMLRWRKWNAEQLEALISVREAVGGIVLISGPAGTGKTLLIQAICVFLYKVGLHVLVLAPANSNLSDFIGKLKELFGNHSNSPVKATRVYPTSADFSPRKIADGQTCVHTPESTQEDDNGDILDFEMVRSDLQYSDDKYTSHRDYGLPAQVFRAARDETYELWGRFEGSDEQVEFWSFLRQCMRDAANGSFQWDERAEVKRYQLAYESCKAHYLAHVRMICTTTGNVRCSDIVENWAANKHGTKTKGIVVVLDEACKDNEIDSVSALLHPEWRDKIHGMVMLGDERQLEPCNTGASGRMVFNAFNDRISIPLMSRLKREDFPCVQLLEQHRMSHHIAEWPFKEFYPRGMRNGPSTYLTLRQKLPGLFECLTKILQDLGTVFTNPLQTEAELDRSVRTHYLEIDGNRDNSKRSAFVLEHVRFFCDRLYWYLRAYFREKTNEKVLVICAYKEAKLCYEDAMRYIQRKYQIPDSQLPRIATIDSSQGTEAPVTIIDCSVQKYDPRRRRADIGFVDDDKRMNVAMTRAQEVRWILGGNCNTGNAMRRLLREPNTPAYVRYKMSVSKYSGDMTDVDQSGEERLTREGNRWLRGLRAHAANVTTSYKDDVQRHERRLAMSAAGGPSSRYHRVDESYDGHEYGIELEELDLTEIPQERAPSYTSIDANSFWDGVDDDKKGLVAHQPALTLGLDSKNSTDSNAPLRADARLSIISRLRSQKKRKLSGWHFGVRVCAWTATGVGLMNTIFLIAGAAKFPVHDGIGTAYEGSCEVVDHWTTWLHILINALSSLLLSASNYTMQALAAPTRAEVDRAHAKGDWVDIGVASVRNLSRIKWLRIVLWWILAVSSVPIHLLYNSAVFKTIDSNEYVMATVNPQWLEGGNFSTMIPWVDTPSDVQPSDYGYYMQMPYNTSVLPSLQKWWGQNYDNETLVQRLNNTDCINAYGTNFVTGRNHVLAITSETGDQTKNETLFMVEDTNSYYSELAYTWMCQDNYSAFNTYRLTCDTSKIKKNPENWTLNGKKIDYCLSQIMPSHCELQFSVQILVAVIVMNVLKSVAMFLTLYKQKDATLVTIGDAVASYLDQPDDLTKGRCMMSRKDIGNWKLPNEKKPNVDPMPVTFYPPKNTWFFRAASKARWITAFTLIIVAIITTGSLLGMGMRQLKGYDAPPFLIGFGSIDSRALISSDLPQSGANGLISAILLANLPQAIVSFLYLLYNSLLTSMLLAKEWSSYALRRKPLRVTHPHGQQRSTYYLQLPLRYSAPLLLLSATLHWMISQSLFLARINTYYDGQPTETSDISSVGYSCPPILIAMLIGIVLLFGALVMGFRKFGSSIPIAGSCSVAIAAACHRPEEDLDAAFLPVHAQFGMVEKLQLRKGSEVELKIDGL</sequence>
<feature type="domain" description="DNA2/NAM7 helicase-like C-terminal" evidence="3">
    <location>
        <begin position="880"/>
        <end position="1101"/>
    </location>
</feature>
<name>A0A139H7M1_9PEZI</name>
<dbReference type="Gene3D" id="3.40.50.300">
    <property type="entry name" value="P-loop containing nucleotide triphosphate hydrolases"/>
    <property type="match status" value="2"/>
</dbReference>
<feature type="domain" description="DUF6536" evidence="4">
    <location>
        <begin position="1289"/>
        <end position="1440"/>
    </location>
</feature>
<protein>
    <recommendedName>
        <fullName evidence="7">AAA+ ATPase domain-containing protein</fullName>
    </recommendedName>
</protein>